<evidence type="ECO:0000313" key="3">
    <source>
        <dbReference type="Proteomes" id="UP001066276"/>
    </source>
</evidence>
<organism evidence="2 3">
    <name type="scientific">Pleurodeles waltl</name>
    <name type="common">Iberian ribbed newt</name>
    <dbReference type="NCBI Taxonomy" id="8319"/>
    <lineage>
        <taxon>Eukaryota</taxon>
        <taxon>Metazoa</taxon>
        <taxon>Chordata</taxon>
        <taxon>Craniata</taxon>
        <taxon>Vertebrata</taxon>
        <taxon>Euteleostomi</taxon>
        <taxon>Amphibia</taxon>
        <taxon>Batrachia</taxon>
        <taxon>Caudata</taxon>
        <taxon>Salamandroidea</taxon>
        <taxon>Salamandridae</taxon>
        <taxon>Pleurodelinae</taxon>
        <taxon>Pleurodeles</taxon>
    </lineage>
</organism>
<reference evidence="2" key="1">
    <citation type="journal article" date="2022" name="bioRxiv">
        <title>Sequencing and chromosome-scale assembly of the giantPleurodeles waltlgenome.</title>
        <authorList>
            <person name="Brown T."/>
            <person name="Elewa A."/>
            <person name="Iarovenko S."/>
            <person name="Subramanian E."/>
            <person name="Araus A.J."/>
            <person name="Petzold A."/>
            <person name="Susuki M."/>
            <person name="Suzuki K.-i.T."/>
            <person name="Hayashi T."/>
            <person name="Toyoda A."/>
            <person name="Oliveira C."/>
            <person name="Osipova E."/>
            <person name="Leigh N.D."/>
            <person name="Simon A."/>
            <person name="Yun M.H."/>
        </authorList>
    </citation>
    <scope>NUCLEOTIDE SEQUENCE</scope>
    <source>
        <strain evidence="2">20211129_DDA</strain>
        <tissue evidence="2">Liver</tissue>
    </source>
</reference>
<sequence length="123" mass="13924">MWLRRAALPRRVTKKRDASSLSIALPESDVGTGRKESSSAGDGGLQPEKKVKGSIKQREEENSTACHVPGGMWLETVRARMQAISTYWEELNEAAEDLKTEKEKKHRDTKYTIYLAKKQGEYL</sequence>
<accession>A0AAV7MM94</accession>
<evidence type="ECO:0000313" key="2">
    <source>
        <dbReference type="EMBL" id="KAJ1104279.1"/>
    </source>
</evidence>
<dbReference type="AlphaFoldDB" id="A0AAV7MM94"/>
<name>A0AAV7MM94_PLEWA</name>
<dbReference type="EMBL" id="JANPWB010000013">
    <property type="protein sequence ID" value="KAJ1104279.1"/>
    <property type="molecule type" value="Genomic_DNA"/>
</dbReference>
<evidence type="ECO:0000256" key="1">
    <source>
        <dbReference type="SAM" id="MobiDB-lite"/>
    </source>
</evidence>
<dbReference type="Proteomes" id="UP001066276">
    <property type="component" value="Chromosome 9"/>
</dbReference>
<protein>
    <submittedName>
        <fullName evidence="2">Uncharacterized protein</fullName>
    </submittedName>
</protein>
<gene>
    <name evidence="2" type="ORF">NDU88_001691</name>
</gene>
<feature type="region of interest" description="Disordered" evidence="1">
    <location>
        <begin position="1"/>
        <end position="67"/>
    </location>
</feature>
<keyword evidence="3" id="KW-1185">Reference proteome</keyword>
<comment type="caution">
    <text evidence="2">The sequence shown here is derived from an EMBL/GenBank/DDBJ whole genome shotgun (WGS) entry which is preliminary data.</text>
</comment>
<feature type="compositionally biased region" description="Basic and acidic residues" evidence="1">
    <location>
        <begin position="47"/>
        <end position="61"/>
    </location>
</feature>
<proteinExistence type="predicted"/>